<proteinExistence type="predicted"/>
<evidence type="ECO:0000313" key="2">
    <source>
        <dbReference type="Proteomes" id="UP000705867"/>
    </source>
</evidence>
<gene>
    <name evidence="1" type="ORF">K8I29_20075</name>
</gene>
<comment type="caution">
    <text evidence="1">The sequence shown here is derived from an EMBL/GenBank/DDBJ whole genome shotgun (WGS) entry which is preliminary data.</text>
</comment>
<dbReference type="AlphaFoldDB" id="A0A953SE28"/>
<sequence length="176" mass="20083">MKNIAEILAHCAPGKAFYCVFHPPGQEPSVDFVIREKSAVIAGFPQNPPVSLRPALIEVGGVAAVVVMFRIAYDPDRTYETWWNYYRETAESPFEIMAEQGQINFHFYGDSVERERVISVIADHEINSFFGRVIEHIHGMTGWSAIEFELARNAIYRRYGSLDALWDALFMHLRGN</sequence>
<reference evidence="1" key="2">
    <citation type="submission" date="2021-08" db="EMBL/GenBank/DDBJ databases">
        <authorList>
            <person name="Dalcin Martins P."/>
        </authorList>
    </citation>
    <scope>NUCLEOTIDE SEQUENCE</scope>
    <source>
        <strain evidence="1">MAG_39</strain>
    </source>
</reference>
<reference evidence="1" key="1">
    <citation type="journal article" date="2021" name="bioRxiv">
        <title>Unraveling nitrogen, sulfur and carbon metabolic pathways and microbial community transcriptional responses to substrate deprivation and toxicity stresses in a bioreactor mimicking anoxic brackish coastal sediment conditions.</title>
        <authorList>
            <person name="Martins P.D."/>
            <person name="Echeveste M.J."/>
            <person name="Arshad A."/>
            <person name="Kurth J."/>
            <person name="Ouboter H."/>
            <person name="Jetten M.S.M."/>
            <person name="Welte C.U."/>
        </authorList>
    </citation>
    <scope>NUCLEOTIDE SEQUENCE</scope>
    <source>
        <strain evidence="1">MAG_39</strain>
    </source>
</reference>
<organism evidence="1 2">
    <name type="scientific">Candidatus Nitrobium versatile</name>
    <dbReference type="NCBI Taxonomy" id="2884831"/>
    <lineage>
        <taxon>Bacteria</taxon>
        <taxon>Pseudomonadati</taxon>
        <taxon>Nitrospirota</taxon>
        <taxon>Nitrospiria</taxon>
        <taxon>Nitrospirales</taxon>
        <taxon>Nitrospiraceae</taxon>
        <taxon>Candidatus Nitrobium</taxon>
    </lineage>
</organism>
<dbReference type="Proteomes" id="UP000705867">
    <property type="component" value="Unassembled WGS sequence"/>
</dbReference>
<name>A0A953SE28_9BACT</name>
<evidence type="ECO:0000313" key="1">
    <source>
        <dbReference type="EMBL" id="MBZ0158500.1"/>
    </source>
</evidence>
<dbReference type="EMBL" id="JAIOIV010000157">
    <property type="protein sequence ID" value="MBZ0158500.1"/>
    <property type="molecule type" value="Genomic_DNA"/>
</dbReference>
<accession>A0A953SE28</accession>
<protein>
    <submittedName>
        <fullName evidence="1">Uncharacterized protein</fullName>
    </submittedName>
</protein>